<evidence type="ECO:0000256" key="2">
    <source>
        <dbReference type="SAM" id="SignalP"/>
    </source>
</evidence>
<evidence type="ECO:0000313" key="3">
    <source>
        <dbReference type="EMBL" id="PZG39766.1"/>
    </source>
</evidence>
<feature type="chain" id="PRO_5038554345" evidence="2">
    <location>
        <begin position="25"/>
        <end position="266"/>
    </location>
</feature>
<dbReference type="EMBL" id="POUA01000201">
    <property type="protein sequence ID" value="PZG39766.1"/>
    <property type="molecule type" value="Genomic_DNA"/>
</dbReference>
<feature type="region of interest" description="Disordered" evidence="1">
    <location>
        <begin position="197"/>
        <end position="266"/>
    </location>
</feature>
<keyword evidence="4" id="KW-1185">Reference proteome</keyword>
<comment type="caution">
    <text evidence="3">The sequence shown here is derived from an EMBL/GenBank/DDBJ whole genome shotgun (WGS) entry which is preliminary data.</text>
</comment>
<feature type="signal peptide" evidence="2">
    <location>
        <begin position="1"/>
        <end position="24"/>
    </location>
</feature>
<accession>A0A2W2FQU7</accession>
<feature type="region of interest" description="Disordered" evidence="1">
    <location>
        <begin position="30"/>
        <end position="67"/>
    </location>
</feature>
<feature type="compositionally biased region" description="Low complexity" evidence="1">
    <location>
        <begin position="251"/>
        <end position="260"/>
    </location>
</feature>
<feature type="compositionally biased region" description="Low complexity" evidence="1">
    <location>
        <begin position="30"/>
        <end position="39"/>
    </location>
</feature>
<protein>
    <submittedName>
        <fullName evidence="3">Uncharacterized protein</fullName>
    </submittedName>
</protein>
<sequence>MGLSRHLVGAAALAIAAASTLVSAAASASQASTDSPSTAHVLSANGPVHINPIPKVESPQGQAARRVALGSHEDQLITATGLLATADESRSEASAAHIRTLEKRITADAIKSTCAGGEGVTTLAGARIGDRPIEANPAPNTTIPVDLGKAGTASVTLNKQVRGADGRLNVTGMAVTVPVSEGKSQTVDVASVACGGTGEDASSIDQSADNGDHGDNGAHEDGSAVDRAQDGDAIKPADVSDVVRRDKVEEAAPAPVPAEVDLPVAG</sequence>
<dbReference type="NCBIfam" id="NF040603">
    <property type="entry name" value="choice_anch_P"/>
    <property type="match status" value="1"/>
</dbReference>
<proteinExistence type="predicted"/>
<organism evidence="3 4">
    <name type="scientific">Spongiactinospora gelatinilytica</name>
    <dbReference type="NCBI Taxonomy" id="2666298"/>
    <lineage>
        <taxon>Bacteria</taxon>
        <taxon>Bacillati</taxon>
        <taxon>Actinomycetota</taxon>
        <taxon>Actinomycetes</taxon>
        <taxon>Streptosporangiales</taxon>
        <taxon>Streptosporangiaceae</taxon>
        <taxon>Spongiactinospora</taxon>
    </lineage>
</organism>
<evidence type="ECO:0000313" key="4">
    <source>
        <dbReference type="Proteomes" id="UP000248544"/>
    </source>
</evidence>
<name>A0A2W2FQU7_9ACTN</name>
<keyword evidence="2" id="KW-0732">Signal</keyword>
<dbReference type="Proteomes" id="UP000248544">
    <property type="component" value="Unassembled WGS sequence"/>
</dbReference>
<feature type="compositionally biased region" description="Basic and acidic residues" evidence="1">
    <location>
        <begin position="241"/>
        <end position="250"/>
    </location>
</feature>
<feature type="compositionally biased region" description="Basic and acidic residues" evidence="1">
    <location>
        <begin position="210"/>
        <end position="235"/>
    </location>
</feature>
<gene>
    <name evidence="3" type="ORF">C1I98_23305</name>
</gene>
<dbReference type="AlphaFoldDB" id="A0A2W2FQU7"/>
<reference evidence="3 4" key="1">
    <citation type="submission" date="2018-01" db="EMBL/GenBank/DDBJ databases">
        <title>Draft genome sequence of Sphaerisporangium sp. 7K107.</title>
        <authorList>
            <person name="Sahin N."/>
            <person name="Saygin H."/>
            <person name="Ay H."/>
        </authorList>
    </citation>
    <scope>NUCLEOTIDE SEQUENCE [LARGE SCALE GENOMIC DNA]</scope>
    <source>
        <strain evidence="3 4">7K107</strain>
    </source>
</reference>
<dbReference type="RefSeq" id="WP_111169565.1">
    <property type="nucleotide sequence ID" value="NZ_POUA01000201.1"/>
</dbReference>
<evidence type="ECO:0000256" key="1">
    <source>
        <dbReference type="SAM" id="MobiDB-lite"/>
    </source>
</evidence>